<organism evidence="2 3">
    <name type="scientific">Panicum miliaceum</name>
    <name type="common">Proso millet</name>
    <name type="synonym">Broomcorn millet</name>
    <dbReference type="NCBI Taxonomy" id="4540"/>
    <lineage>
        <taxon>Eukaryota</taxon>
        <taxon>Viridiplantae</taxon>
        <taxon>Streptophyta</taxon>
        <taxon>Embryophyta</taxon>
        <taxon>Tracheophyta</taxon>
        <taxon>Spermatophyta</taxon>
        <taxon>Magnoliopsida</taxon>
        <taxon>Liliopsida</taxon>
        <taxon>Poales</taxon>
        <taxon>Poaceae</taxon>
        <taxon>PACMAD clade</taxon>
        <taxon>Panicoideae</taxon>
        <taxon>Panicodae</taxon>
        <taxon>Paniceae</taxon>
        <taxon>Panicinae</taxon>
        <taxon>Panicum</taxon>
        <taxon>Panicum sect. Panicum</taxon>
    </lineage>
</organism>
<sequence length="184" mass="20794">MPRKSAAGRGRKREGEGGEESPPPTKRQECWLEKLTEEESRDIAELMKRIQALKDKGVTGESVAYPFIEQHIQPLQQCVHLGFEYQGIHNPSLMARDVPSVEEIMRRVTCLFTGVHSEPYIPKQFGAGNSPNPPTWSGSGLTYLSGSPRSQPKIRLPRRPRKTLQQTRRTHNEWQRASGGPLQL</sequence>
<proteinExistence type="predicted"/>
<name>A0A3L6RU30_PANMI</name>
<dbReference type="PANTHER" id="PTHR33026">
    <property type="entry name" value="OS06G0360600 PROTEIN"/>
    <property type="match status" value="1"/>
</dbReference>
<protein>
    <submittedName>
        <fullName evidence="2">Gypsy-type retrotransposon</fullName>
    </submittedName>
</protein>
<feature type="region of interest" description="Disordered" evidence="1">
    <location>
        <begin position="1"/>
        <end position="31"/>
    </location>
</feature>
<evidence type="ECO:0000256" key="1">
    <source>
        <dbReference type="SAM" id="MobiDB-lite"/>
    </source>
</evidence>
<dbReference type="EMBL" id="PQIB02000007">
    <property type="protein sequence ID" value="RLN08497.1"/>
    <property type="molecule type" value="Genomic_DNA"/>
</dbReference>
<reference evidence="3" key="1">
    <citation type="journal article" date="2019" name="Nat. Commun.">
        <title>The genome of broomcorn millet.</title>
        <authorList>
            <person name="Zou C."/>
            <person name="Miki D."/>
            <person name="Li D."/>
            <person name="Tang Q."/>
            <person name="Xiao L."/>
            <person name="Rajput S."/>
            <person name="Deng P."/>
            <person name="Jia W."/>
            <person name="Huang R."/>
            <person name="Zhang M."/>
            <person name="Sun Y."/>
            <person name="Hu J."/>
            <person name="Fu X."/>
            <person name="Schnable P.S."/>
            <person name="Li F."/>
            <person name="Zhang H."/>
            <person name="Feng B."/>
            <person name="Zhu X."/>
            <person name="Liu R."/>
            <person name="Schnable J.C."/>
            <person name="Zhu J.-K."/>
            <person name="Zhang H."/>
        </authorList>
    </citation>
    <scope>NUCLEOTIDE SEQUENCE [LARGE SCALE GENOMIC DNA]</scope>
</reference>
<feature type="region of interest" description="Disordered" evidence="1">
    <location>
        <begin position="125"/>
        <end position="184"/>
    </location>
</feature>
<dbReference type="Proteomes" id="UP000275267">
    <property type="component" value="Unassembled WGS sequence"/>
</dbReference>
<keyword evidence="3" id="KW-1185">Reference proteome</keyword>
<feature type="compositionally biased region" description="Polar residues" evidence="1">
    <location>
        <begin position="127"/>
        <end position="150"/>
    </location>
</feature>
<evidence type="ECO:0000313" key="3">
    <source>
        <dbReference type="Proteomes" id="UP000275267"/>
    </source>
</evidence>
<dbReference type="PANTHER" id="PTHR33026:SF7">
    <property type="entry name" value="OS03G0100275 PROTEIN"/>
    <property type="match status" value="1"/>
</dbReference>
<dbReference type="AlphaFoldDB" id="A0A3L6RU30"/>
<gene>
    <name evidence="2" type="ORF">C2845_PM11G18750</name>
</gene>
<accession>A0A3L6RU30</accession>
<evidence type="ECO:0000313" key="2">
    <source>
        <dbReference type="EMBL" id="RLN08497.1"/>
    </source>
</evidence>
<comment type="caution">
    <text evidence="2">The sequence shown here is derived from an EMBL/GenBank/DDBJ whole genome shotgun (WGS) entry which is preliminary data.</text>
</comment>